<dbReference type="SMART" id="SM00032">
    <property type="entry name" value="CCP"/>
    <property type="match status" value="1"/>
</dbReference>
<keyword evidence="5 13" id="KW-0732">Signal</keyword>
<feature type="disulfide bond" evidence="11">
    <location>
        <begin position="162"/>
        <end position="171"/>
    </location>
</feature>
<keyword evidence="10" id="KW-0325">Glycoprotein</keyword>
<dbReference type="SMART" id="SM00181">
    <property type="entry name" value="EGF"/>
    <property type="match status" value="2"/>
</dbReference>
<dbReference type="InterPro" id="IPR055088">
    <property type="entry name" value="Fibulin_C"/>
</dbReference>
<accession>A0A8D2QLC0</accession>
<dbReference type="CDD" id="cd00054">
    <property type="entry name" value="EGF_CA"/>
    <property type="match status" value="1"/>
</dbReference>
<dbReference type="Gene3D" id="2.10.25.10">
    <property type="entry name" value="Laminin"/>
    <property type="match status" value="2"/>
</dbReference>
<dbReference type="Pfam" id="PF22914">
    <property type="entry name" value="Fibulin_C"/>
    <property type="match status" value="1"/>
</dbReference>
<keyword evidence="8" id="KW-0130">Cell adhesion</keyword>
<dbReference type="FunFam" id="2.10.70.10:FF:000064">
    <property type="entry name" value="Fibulin 7"/>
    <property type="match status" value="1"/>
</dbReference>
<evidence type="ECO:0000256" key="7">
    <source>
        <dbReference type="ARBA" id="ARBA00022837"/>
    </source>
</evidence>
<keyword evidence="3 11" id="KW-0245">EGF-like domain</keyword>
<evidence type="ECO:0000256" key="6">
    <source>
        <dbReference type="ARBA" id="ARBA00022737"/>
    </source>
</evidence>
<keyword evidence="2" id="KW-0964">Secreted</keyword>
<keyword evidence="9 11" id="KW-1015">Disulfide bond</keyword>
<evidence type="ECO:0000256" key="11">
    <source>
        <dbReference type="PROSITE-ProRule" id="PRU00076"/>
    </source>
</evidence>
<keyword evidence="6" id="KW-0677">Repeat</keyword>
<evidence type="ECO:0000256" key="9">
    <source>
        <dbReference type="ARBA" id="ARBA00023157"/>
    </source>
</evidence>
<feature type="signal peptide" evidence="13">
    <location>
        <begin position="1"/>
        <end position="18"/>
    </location>
</feature>
<dbReference type="InterPro" id="IPR000436">
    <property type="entry name" value="Sushi_SCR_CCP_dom"/>
</dbReference>
<proteinExistence type="predicted"/>
<reference evidence="16" key="2">
    <citation type="submission" date="2025-09" db="UniProtKB">
        <authorList>
            <consortium name="Ensembl"/>
        </authorList>
    </citation>
    <scope>IDENTIFICATION</scope>
</reference>
<dbReference type="CDD" id="cd00033">
    <property type="entry name" value="CCP"/>
    <property type="match status" value="1"/>
</dbReference>
<evidence type="ECO:0000313" key="17">
    <source>
        <dbReference type="Proteomes" id="UP000694401"/>
    </source>
</evidence>
<feature type="domain" description="Sushi" evidence="15">
    <location>
        <begin position="79"/>
        <end position="136"/>
    </location>
</feature>
<dbReference type="PROSITE" id="PS50923">
    <property type="entry name" value="SUSHI"/>
    <property type="match status" value="1"/>
</dbReference>
<sequence>SARRLIWALFALLSPHLKLPPSTPRSCLSRPQLLAAIQQMQQLLKGQETRFSEGLHAVRSRLSTIHASLAKAAPQLPAGSCPALQAPAYGRKFGTKYLVDRKVHFACDPGFQLLGSSTRMCQANGSWTGEEPRCAEISECSSSPCQNGGTCLEGLNNFKCLCPPQWTGTTCQYQAQTAPPTWSMLDDPAFRRQPRCAQIAQTQQCSCDPGFHMSGLTSNGICQDLNECKVYHQEGGPRLCAHVCVNIPGSFCCSCPAGYVLLGDGKSCEGEWAGIHLAPSALSFSPTIFSISEGEGFQCVTPQCPPATGNVSYVKTSPFQWERNLCPMESRSCHQAPKTISFHYLSLPSKLQTPAPLFRMATAAAPGRPGPDSLRFGMAGSNSRGHFMVQRLDRHTGELLLVQSLQGPRTIHVDVDMAEYLDRVFQTKHLSKITLFVSAYEF</sequence>
<keyword evidence="7" id="KW-0106">Calcium</keyword>
<evidence type="ECO:0000256" key="10">
    <source>
        <dbReference type="ARBA" id="ARBA00023180"/>
    </source>
</evidence>
<reference evidence="16" key="1">
    <citation type="submission" date="2025-08" db="UniProtKB">
        <authorList>
            <consortium name="Ensembl"/>
        </authorList>
    </citation>
    <scope>IDENTIFICATION</scope>
</reference>
<evidence type="ECO:0000259" key="14">
    <source>
        <dbReference type="PROSITE" id="PS50026"/>
    </source>
</evidence>
<dbReference type="GO" id="GO:0005576">
    <property type="term" value="C:extracellular region"/>
    <property type="evidence" value="ECO:0007669"/>
    <property type="project" value="UniProtKB-SubCell"/>
</dbReference>
<dbReference type="PANTHER" id="PTHR24034:SF94">
    <property type="entry name" value="FIBULIN-7"/>
    <property type="match status" value="1"/>
</dbReference>
<dbReference type="InterPro" id="IPR009030">
    <property type="entry name" value="Growth_fac_rcpt_cys_sf"/>
</dbReference>
<dbReference type="PANTHER" id="PTHR24034">
    <property type="entry name" value="EGF-LIKE DOMAIN-CONTAINING PROTEIN"/>
    <property type="match status" value="1"/>
</dbReference>
<dbReference type="PROSITE" id="PS50026">
    <property type="entry name" value="EGF_3"/>
    <property type="match status" value="1"/>
</dbReference>
<organism evidence="16 17">
    <name type="scientific">Zosterops lateralis melanops</name>
    <dbReference type="NCBI Taxonomy" id="1220523"/>
    <lineage>
        <taxon>Eukaryota</taxon>
        <taxon>Metazoa</taxon>
        <taxon>Chordata</taxon>
        <taxon>Craniata</taxon>
        <taxon>Vertebrata</taxon>
        <taxon>Euteleostomi</taxon>
        <taxon>Archelosauria</taxon>
        <taxon>Archosauria</taxon>
        <taxon>Dinosauria</taxon>
        <taxon>Saurischia</taxon>
        <taxon>Theropoda</taxon>
        <taxon>Coelurosauria</taxon>
        <taxon>Aves</taxon>
        <taxon>Neognathae</taxon>
        <taxon>Neoaves</taxon>
        <taxon>Telluraves</taxon>
        <taxon>Australaves</taxon>
        <taxon>Passeriformes</taxon>
        <taxon>Sylvioidea</taxon>
        <taxon>Zosteropidae</taxon>
        <taxon>Zosterops</taxon>
    </lineage>
</organism>
<dbReference type="SUPFAM" id="SSF57184">
    <property type="entry name" value="Growth factor receptor domain"/>
    <property type="match status" value="1"/>
</dbReference>
<evidence type="ECO:0000256" key="8">
    <source>
        <dbReference type="ARBA" id="ARBA00022889"/>
    </source>
</evidence>
<feature type="disulfide bond" evidence="12">
    <location>
        <begin position="107"/>
        <end position="134"/>
    </location>
</feature>
<evidence type="ECO:0000256" key="13">
    <source>
        <dbReference type="SAM" id="SignalP"/>
    </source>
</evidence>
<dbReference type="SMART" id="SM00179">
    <property type="entry name" value="EGF_CA"/>
    <property type="match status" value="2"/>
</dbReference>
<keyword evidence="17" id="KW-1185">Reference proteome</keyword>
<dbReference type="InterPro" id="IPR035976">
    <property type="entry name" value="Sushi/SCR/CCP_sf"/>
</dbReference>
<evidence type="ECO:0000256" key="1">
    <source>
        <dbReference type="ARBA" id="ARBA00004613"/>
    </source>
</evidence>
<dbReference type="PROSITE" id="PS01187">
    <property type="entry name" value="EGF_CA"/>
    <property type="match status" value="1"/>
</dbReference>
<dbReference type="PROSITE" id="PS00022">
    <property type="entry name" value="EGF_1"/>
    <property type="match status" value="1"/>
</dbReference>
<evidence type="ECO:0000256" key="2">
    <source>
        <dbReference type="ARBA" id="ARBA00022525"/>
    </source>
</evidence>
<evidence type="ECO:0000256" key="5">
    <source>
        <dbReference type="ARBA" id="ARBA00022729"/>
    </source>
</evidence>
<keyword evidence="4 12" id="KW-0768">Sushi</keyword>
<dbReference type="Pfam" id="PF00008">
    <property type="entry name" value="EGF"/>
    <property type="match status" value="1"/>
</dbReference>
<dbReference type="SUPFAM" id="SSF57535">
    <property type="entry name" value="Complement control module/SCR domain"/>
    <property type="match status" value="1"/>
</dbReference>
<dbReference type="Ensembl" id="ENSZLMT00000000549.1">
    <property type="protein sequence ID" value="ENSZLMP00000000527.1"/>
    <property type="gene ID" value="ENSZLMG00000000352.1"/>
</dbReference>
<feature type="domain" description="EGF-like" evidence="14">
    <location>
        <begin position="136"/>
        <end position="172"/>
    </location>
</feature>
<dbReference type="AlphaFoldDB" id="A0A8D2QLC0"/>
<evidence type="ECO:0000256" key="3">
    <source>
        <dbReference type="ARBA" id="ARBA00022536"/>
    </source>
</evidence>
<evidence type="ECO:0000256" key="4">
    <source>
        <dbReference type="ARBA" id="ARBA00022659"/>
    </source>
</evidence>
<dbReference type="Gene3D" id="2.10.70.10">
    <property type="entry name" value="Complement Module, domain 1"/>
    <property type="match status" value="1"/>
</dbReference>
<dbReference type="PRINTS" id="PR00010">
    <property type="entry name" value="EGFBLOOD"/>
</dbReference>
<dbReference type="InterPro" id="IPR018097">
    <property type="entry name" value="EGF_Ca-bd_CS"/>
</dbReference>
<comment type="caution">
    <text evidence="11">Lacks conserved residue(s) required for the propagation of feature annotation.</text>
</comment>
<name>A0A8D2QLC0_ZOSLA</name>
<dbReference type="InterPro" id="IPR050751">
    <property type="entry name" value="ECM_structural_protein"/>
</dbReference>
<protein>
    <submittedName>
        <fullName evidence="16">Fibulin 7</fullName>
    </submittedName>
</protein>
<dbReference type="InterPro" id="IPR001881">
    <property type="entry name" value="EGF-like_Ca-bd_dom"/>
</dbReference>
<dbReference type="GO" id="GO:0007155">
    <property type="term" value="P:cell adhesion"/>
    <property type="evidence" value="ECO:0007669"/>
    <property type="project" value="UniProtKB-KW"/>
</dbReference>
<evidence type="ECO:0000313" key="16">
    <source>
        <dbReference type="Ensembl" id="ENSZLMP00000000527.1"/>
    </source>
</evidence>
<dbReference type="InterPro" id="IPR000742">
    <property type="entry name" value="EGF"/>
</dbReference>
<feature type="chain" id="PRO_5034186510" evidence="13">
    <location>
        <begin position="19"/>
        <end position="442"/>
    </location>
</feature>
<dbReference type="FunFam" id="2.10.25.10:FF:000143">
    <property type="entry name" value="Protein crumbs 1"/>
    <property type="match status" value="1"/>
</dbReference>
<comment type="subcellular location">
    <subcellularLocation>
        <location evidence="1">Secreted</location>
    </subcellularLocation>
</comment>
<evidence type="ECO:0000259" key="15">
    <source>
        <dbReference type="PROSITE" id="PS50923"/>
    </source>
</evidence>
<evidence type="ECO:0000256" key="12">
    <source>
        <dbReference type="PROSITE-ProRule" id="PRU00302"/>
    </source>
</evidence>
<dbReference type="GO" id="GO:0005509">
    <property type="term" value="F:calcium ion binding"/>
    <property type="evidence" value="ECO:0007669"/>
    <property type="project" value="InterPro"/>
</dbReference>
<dbReference type="Proteomes" id="UP000694401">
    <property type="component" value="Unassembled WGS sequence"/>
</dbReference>
<dbReference type="Pfam" id="PF00084">
    <property type="entry name" value="Sushi"/>
    <property type="match status" value="1"/>
</dbReference>